<gene>
    <name evidence="2" type="ORF">GCM10023191_060290</name>
</gene>
<dbReference type="SMART" id="SM00567">
    <property type="entry name" value="EZ_HEAT"/>
    <property type="match status" value="11"/>
</dbReference>
<dbReference type="Gene3D" id="3.40.50.300">
    <property type="entry name" value="P-loop containing nucleotide triphosphate hydrolases"/>
    <property type="match status" value="1"/>
</dbReference>
<dbReference type="SUPFAM" id="SSF48431">
    <property type="entry name" value="Lipovitellin-phosvitin complex, superhelical domain"/>
    <property type="match status" value="1"/>
</dbReference>
<dbReference type="SUPFAM" id="SSF52540">
    <property type="entry name" value="P-loop containing nucleoside triphosphate hydrolases"/>
    <property type="match status" value="1"/>
</dbReference>
<dbReference type="Pfam" id="PF05729">
    <property type="entry name" value="NACHT"/>
    <property type="match status" value="1"/>
</dbReference>
<name>A0ABP8QKG0_9ACTN</name>
<accession>A0ABP8QKG0</accession>
<dbReference type="Pfam" id="PF13271">
    <property type="entry name" value="DUF4062"/>
    <property type="match status" value="1"/>
</dbReference>
<sequence length="2163" mass="241114">MSKVFISHTSDMADYPASTSFVRAAIDAVAKAGRVPVDMSYFPAGEEAPAEYCRNCVRSCDLYVGVIGWRYGSTVADSGISYTEMEFHAAAEARIPRLVFLLDEDFPLPPRLIDADRSAIDDFRGRLSDAGIVIDTFTSAEDLTGKVLHAILSQARAAVSGPPAGPDDQESFAVATAAYLSRLERRYRRLDLDVLTPAEHDDHIPILLRSVFVPQDVREDVLLPEMPKELWRRLLEADEISEKDLPEGLDPDRLARARSTYGEKAARPVIEVLGVPGNRLVVLLGDPGAGKSTLARYLILTLARQEPPGELAVLRGSLPLLIELRAYADQHMRRDTFLDFLEHQYRTEQAGLPAEPLDHHLRDDGRALVIFDGLDEIFDPKERETVTRQIAGFALRYPRVRVIVTSRVIGYRRAELQDAGFRHYMLQDLNRDQIREFSTNWFGLAIHDRKEEAALRRDRLLRAVDESPSIRELAGNPLLLTILAIIGRRQELPRERRAVYAHAATVLVEHWDVNRYLQDARIQADYIDSEDKKEVLRRVAWRMQSGRSGHAGNHIRREDLLGEFIDYLVGRYQHSPPEAKRIAKIMLRQFRERNFILSLYGGGVYGFVHRAFLEFFCADEVVRRFQNKRQLDPEQLVTDIFGRYWSDPTWREVLLLIAGMIDERFTSGIVDHLLEDANPFWPFTAEDAPPHHLLLAAGCIAEMRNLTAMERQGATVVRRVISWLEYLEESYGSDDEVIEDKLLPFFQSVQPRWPGREAYLRWYLMRGAYLTSYAVSRLTAKVAAALFPDDDRLRDHLRRRAAIASYGNAREGAMRAVAGSWPHRPETLSLLRDRALGDADEDVRGAAIELIGREWSDHPETPAFLRDRVAAEGHGEVRAEALQQLVDGRRATPDAFTLVMERLTTDPHAAVRTGALLAAVRQRRDHPDVLPLTRALASGDEHEDVRAAALGALADTWRDVPATFTLLRERGVADAHHEVRAAAVRAVAGGWHDHPDVPAWLRARAREDPHADVRAAAVQAVAGGRRDHLDPLPWLRDLGSGDADEKVRKTAVQAVAGGWRDHPETLSWLRDRAVGDTDDDVRSAALQAIAAGWRDQPDVLSLLTARAAADPSPNTRAMLVETIGRDWRPPGVLTWLRERAVEDGDANVRVAAVRAIALGWPDHPDVLPWLAERVTADGQGLVREVCVLLLGRGGHERAEIRPLLMACAVGDRGWAVRQVAVKAVADGWAGDPETLSWLRARAVGDVDEDVRKAAVEAVAGGWADHPETLSWLRARAVGDVDEDVRKAAVEAVAGGWADHPETLSWLRARAVSDVAPAVRIAAMRLAAALGPGPETWSWLEPRLGDDAGAVRREALSVLAEARRDRPETWERLRETAVSGSDRDARVGALRALGTVRPDDPETLATLRERIAADEDWRVAAAAVDALPRWWRRRLLPDLLTDGRWQVRRAALRAVMLGSDDTGAMERLFEGALNDPSWEIRRLAVQREVFLRNVRERLALLKVALSDPHPRVRQAAVFGLSRLWQRDPEARRLLFDRVLTDPYPDVRAAIVGILAEQPDEEVMALLRQRAVDDGARPVRRAAVDALAQTRGGDRILVWILDRVLRDGDGDLCSAGIEAAATGWPDDPRVRDRLIELAVSDSRPRVRRAAVEAVERIRPETPPVLPWLVERAVCDGHDTVREAAALAVARGWPDRPGIASWMRDRATCDEDEYLRERLTGAVARIWAEAPEVRAWLFHQGTDDEHWRVRRAGVRAVALVDGDTPGTVAWLRDRAEKDAHRQVRLAAVEAVARVAADDEATLPWLYGRADGDEDGEVRAAAVAAVIKGWRSHSAVREWARAKASDASADVRAATVRTTAGPFAVLRETACGDRAWEVRKAAVETAAEHWRDDAHELIEDRLANDASWRVRSAAATALAEARADDPEGLAPLIEAVHADAHGKVRAAALEELASRRPDVPAVPPLLRDRAVADEDARVRRVAIRLLAEGRRPDPYTETLIRDRALHDDHWAVRDEAVLAAAAGVREPGTVEWLRDRLARDGAVEVAATAVMMVGESAGHDPETLAWLREHTRETHHWDVRDSALFQLVLRTPRRDTTIVDLLYGLTDDSVWQVRCSALTALGFVHADAPGALARLRALAEHDPHPEVREYAEKMLRHISHRTPGTGA</sequence>
<keyword evidence="3" id="KW-1185">Reference proteome</keyword>
<protein>
    <recommendedName>
        <fullName evidence="1">NACHT domain-containing protein</fullName>
    </recommendedName>
</protein>
<dbReference type="RefSeq" id="WP_345469542.1">
    <property type="nucleotide sequence ID" value="NZ_BAABHF010000036.1"/>
</dbReference>
<dbReference type="InterPro" id="IPR003593">
    <property type="entry name" value="AAA+_ATPase"/>
</dbReference>
<dbReference type="PANTHER" id="PTHR12697">
    <property type="entry name" value="PBS LYASE HEAT-LIKE PROTEIN"/>
    <property type="match status" value="1"/>
</dbReference>
<reference evidence="3" key="1">
    <citation type="journal article" date="2019" name="Int. J. Syst. Evol. Microbiol.">
        <title>The Global Catalogue of Microorganisms (GCM) 10K type strain sequencing project: providing services to taxonomists for standard genome sequencing and annotation.</title>
        <authorList>
            <consortium name="The Broad Institute Genomics Platform"/>
            <consortium name="The Broad Institute Genome Sequencing Center for Infectious Disease"/>
            <person name="Wu L."/>
            <person name="Ma J."/>
        </authorList>
    </citation>
    <scope>NUCLEOTIDE SEQUENCE [LARGE SCALE GENOMIC DNA]</scope>
    <source>
        <strain evidence="3">JCM 17933</strain>
    </source>
</reference>
<dbReference type="SMART" id="SM00382">
    <property type="entry name" value="AAA"/>
    <property type="match status" value="1"/>
</dbReference>
<feature type="domain" description="NACHT" evidence="1">
    <location>
        <begin position="279"/>
        <end position="407"/>
    </location>
</feature>
<dbReference type="InterPro" id="IPR027417">
    <property type="entry name" value="P-loop_NTPase"/>
</dbReference>
<dbReference type="SUPFAM" id="SSF48371">
    <property type="entry name" value="ARM repeat"/>
    <property type="match status" value="2"/>
</dbReference>
<comment type="caution">
    <text evidence="2">The sequence shown here is derived from an EMBL/GenBank/DDBJ whole genome shotgun (WGS) entry which is preliminary data.</text>
</comment>
<dbReference type="PANTHER" id="PTHR12697:SF5">
    <property type="entry name" value="DEOXYHYPUSINE HYDROXYLASE"/>
    <property type="match status" value="1"/>
</dbReference>
<dbReference type="InterPro" id="IPR004155">
    <property type="entry name" value="PBS_lyase_HEAT"/>
</dbReference>
<organism evidence="2 3">
    <name type="scientific">Actinoallomurus oryzae</name>
    <dbReference type="NCBI Taxonomy" id="502180"/>
    <lineage>
        <taxon>Bacteria</taxon>
        <taxon>Bacillati</taxon>
        <taxon>Actinomycetota</taxon>
        <taxon>Actinomycetes</taxon>
        <taxon>Streptosporangiales</taxon>
        <taxon>Thermomonosporaceae</taxon>
        <taxon>Actinoallomurus</taxon>
    </lineage>
</organism>
<evidence type="ECO:0000313" key="2">
    <source>
        <dbReference type="EMBL" id="GAA4505063.1"/>
    </source>
</evidence>
<proteinExistence type="predicted"/>
<dbReference type="InterPro" id="IPR025139">
    <property type="entry name" value="DUF4062"/>
</dbReference>
<evidence type="ECO:0000259" key="1">
    <source>
        <dbReference type="PROSITE" id="PS50837"/>
    </source>
</evidence>
<dbReference type="Pfam" id="PF13646">
    <property type="entry name" value="HEAT_2"/>
    <property type="match status" value="10"/>
</dbReference>
<dbReference type="InterPro" id="IPR016024">
    <property type="entry name" value="ARM-type_fold"/>
</dbReference>
<dbReference type="InterPro" id="IPR011989">
    <property type="entry name" value="ARM-like"/>
</dbReference>
<dbReference type="Gene3D" id="1.25.10.10">
    <property type="entry name" value="Leucine-rich Repeat Variant"/>
    <property type="match status" value="9"/>
</dbReference>
<dbReference type="EMBL" id="BAABHF010000036">
    <property type="protein sequence ID" value="GAA4505063.1"/>
    <property type="molecule type" value="Genomic_DNA"/>
</dbReference>
<dbReference type="InterPro" id="IPR007111">
    <property type="entry name" value="NACHT_NTPase"/>
</dbReference>
<dbReference type="Proteomes" id="UP001500503">
    <property type="component" value="Unassembled WGS sequence"/>
</dbReference>
<dbReference type="PROSITE" id="PS50837">
    <property type="entry name" value="NACHT"/>
    <property type="match status" value="1"/>
</dbReference>
<dbReference type="InterPro" id="IPR011030">
    <property type="entry name" value="Lipovitellin_superhlx_dom"/>
</dbReference>
<evidence type="ECO:0000313" key="3">
    <source>
        <dbReference type="Proteomes" id="UP001500503"/>
    </source>
</evidence>